<feature type="region of interest" description="Disordered" evidence="1">
    <location>
        <begin position="191"/>
        <end position="227"/>
    </location>
</feature>
<dbReference type="EMBL" id="QPMT01000017">
    <property type="protein sequence ID" value="KAF4859384.1"/>
    <property type="molecule type" value="Genomic_DNA"/>
</dbReference>
<feature type="compositionally biased region" description="Basic and acidic residues" evidence="1">
    <location>
        <begin position="278"/>
        <end position="292"/>
    </location>
</feature>
<accession>A0A9P5K509</accession>
<feature type="region of interest" description="Disordered" evidence="1">
    <location>
        <begin position="275"/>
        <end position="300"/>
    </location>
</feature>
<keyword evidence="3" id="KW-1185">Reference proteome</keyword>
<evidence type="ECO:0000313" key="2">
    <source>
        <dbReference type="EMBL" id="KAF4859384.1"/>
    </source>
</evidence>
<feature type="region of interest" description="Disordered" evidence="1">
    <location>
        <begin position="1"/>
        <end position="21"/>
    </location>
</feature>
<feature type="compositionally biased region" description="Low complexity" evidence="1">
    <location>
        <begin position="205"/>
        <end position="215"/>
    </location>
</feature>
<dbReference type="OrthoDB" id="4838259at2759"/>
<proteinExistence type="predicted"/>
<feature type="region of interest" description="Disordered" evidence="1">
    <location>
        <begin position="35"/>
        <end position="54"/>
    </location>
</feature>
<evidence type="ECO:0000313" key="3">
    <source>
        <dbReference type="Proteomes" id="UP000711996"/>
    </source>
</evidence>
<organism evidence="2 3">
    <name type="scientific">Colletotrichum siamense</name>
    <name type="common">Anthracnose fungus</name>
    <dbReference type="NCBI Taxonomy" id="690259"/>
    <lineage>
        <taxon>Eukaryota</taxon>
        <taxon>Fungi</taxon>
        <taxon>Dikarya</taxon>
        <taxon>Ascomycota</taxon>
        <taxon>Pezizomycotina</taxon>
        <taxon>Sordariomycetes</taxon>
        <taxon>Hypocreomycetidae</taxon>
        <taxon>Glomerellales</taxon>
        <taxon>Glomerellaceae</taxon>
        <taxon>Colletotrichum</taxon>
        <taxon>Colletotrichum gloeosporioides species complex</taxon>
    </lineage>
</organism>
<dbReference type="Proteomes" id="UP000711996">
    <property type="component" value="Unassembled WGS sequence"/>
</dbReference>
<sequence length="300" mass="33654">MLNASLAPEATANEQDGHENDKHAVLRLLPLEEYGDSSDEETQDNTVKPHGAHQDKSLNAIEAWFRYKVHNGHELLGLLELVDFHEPNPDNCKAGSKSCRNLRQKVEEAEKSMGCDWETSIGPLARDVSIHLKDAGKNLAHILKRFQGHAKKIEPKPDYDDLLLDNAEYIDRFRPSQKHHVYGTGVERLPASTSERFRPDPQTTLRSSSSHSRLSPRIVAGTPNKTEQSQYISHLNNASTVSQGHQAIYTPGSSCQKETVGTSRIVSKKVHWPTGKETVADTGKDFTRDRREARRQRRGA</sequence>
<dbReference type="AlphaFoldDB" id="A0A9P5K509"/>
<comment type="caution">
    <text evidence="2">The sequence shown here is derived from an EMBL/GenBank/DDBJ whole genome shotgun (WGS) entry which is preliminary data.</text>
</comment>
<protein>
    <submittedName>
        <fullName evidence="2">Uncharacterized protein</fullName>
    </submittedName>
</protein>
<name>A0A9P5K509_COLSI</name>
<evidence type="ECO:0000256" key="1">
    <source>
        <dbReference type="SAM" id="MobiDB-lite"/>
    </source>
</evidence>
<reference evidence="2" key="1">
    <citation type="submission" date="2019-06" db="EMBL/GenBank/DDBJ databases">
        <authorList>
            <person name="Gan P."/>
            <person name="Shirasu K."/>
        </authorList>
    </citation>
    <scope>NUCLEOTIDE SEQUENCE [LARGE SCALE GENOMIC DNA]</scope>
    <source>
        <strain evidence="2">CAD2</strain>
    </source>
</reference>
<gene>
    <name evidence="2" type="ORF">CGCSCA2_v006505</name>
</gene>